<dbReference type="Proteomes" id="UP000735302">
    <property type="component" value="Unassembled WGS sequence"/>
</dbReference>
<evidence type="ECO:0000313" key="2">
    <source>
        <dbReference type="EMBL" id="GFO15559.1"/>
    </source>
</evidence>
<name>A0AAV4B636_9GAST</name>
<evidence type="ECO:0000313" key="3">
    <source>
        <dbReference type="Proteomes" id="UP000735302"/>
    </source>
</evidence>
<accession>A0AAV4B636</accession>
<protein>
    <submittedName>
        <fullName evidence="2">Uncharacterized protein</fullName>
    </submittedName>
</protein>
<reference evidence="2 3" key="1">
    <citation type="journal article" date="2021" name="Elife">
        <title>Chloroplast acquisition without the gene transfer in kleptoplastic sea slugs, Plakobranchus ocellatus.</title>
        <authorList>
            <person name="Maeda T."/>
            <person name="Takahashi S."/>
            <person name="Yoshida T."/>
            <person name="Shimamura S."/>
            <person name="Takaki Y."/>
            <person name="Nagai Y."/>
            <person name="Toyoda A."/>
            <person name="Suzuki Y."/>
            <person name="Arimoto A."/>
            <person name="Ishii H."/>
            <person name="Satoh N."/>
            <person name="Nishiyama T."/>
            <person name="Hasebe M."/>
            <person name="Maruyama T."/>
            <person name="Minagawa J."/>
            <person name="Obokata J."/>
            <person name="Shigenobu S."/>
        </authorList>
    </citation>
    <scope>NUCLEOTIDE SEQUENCE [LARGE SCALE GENOMIC DNA]</scope>
</reference>
<dbReference type="EMBL" id="BLXT01004610">
    <property type="protein sequence ID" value="GFO15559.1"/>
    <property type="molecule type" value="Genomic_DNA"/>
</dbReference>
<feature type="region of interest" description="Disordered" evidence="1">
    <location>
        <begin position="37"/>
        <end position="73"/>
    </location>
</feature>
<dbReference type="AlphaFoldDB" id="A0AAV4B636"/>
<gene>
    <name evidence="2" type="ORF">PoB_004206400</name>
</gene>
<keyword evidence="3" id="KW-1185">Reference proteome</keyword>
<proteinExistence type="predicted"/>
<evidence type="ECO:0000256" key="1">
    <source>
        <dbReference type="SAM" id="MobiDB-lite"/>
    </source>
</evidence>
<organism evidence="2 3">
    <name type="scientific">Plakobranchus ocellatus</name>
    <dbReference type="NCBI Taxonomy" id="259542"/>
    <lineage>
        <taxon>Eukaryota</taxon>
        <taxon>Metazoa</taxon>
        <taxon>Spiralia</taxon>
        <taxon>Lophotrochozoa</taxon>
        <taxon>Mollusca</taxon>
        <taxon>Gastropoda</taxon>
        <taxon>Heterobranchia</taxon>
        <taxon>Euthyneura</taxon>
        <taxon>Panpulmonata</taxon>
        <taxon>Sacoglossa</taxon>
        <taxon>Placobranchoidea</taxon>
        <taxon>Plakobranchidae</taxon>
        <taxon>Plakobranchus</taxon>
    </lineage>
</organism>
<feature type="compositionally biased region" description="Polar residues" evidence="1">
    <location>
        <begin position="42"/>
        <end position="69"/>
    </location>
</feature>
<sequence>MQREKLTSYGLFVSNTQSTLRRSQTLWHPYSRTPMTGFCKSQGESDSPSTTGIAMSSPHHTGSSSVESIENSKRGWLGKAERKNIIGFGTGKFFFRLIETKYITASCKTFRGEDQQKI</sequence>
<comment type="caution">
    <text evidence="2">The sequence shown here is derived from an EMBL/GenBank/DDBJ whole genome shotgun (WGS) entry which is preliminary data.</text>
</comment>